<dbReference type="RefSeq" id="WP_009288861.1">
    <property type="nucleotide sequence ID" value="NZ_BAABRZ010000004.1"/>
</dbReference>
<name>A0A6N2UR42_9FIRM</name>
<protein>
    <submittedName>
        <fullName evidence="1">Cytidylate kinase</fullName>
    </submittedName>
</protein>
<sequence length="202" mass="23512">MEKTLITIGRQHGSGGTEVAEILAEKLNVWYYNREILYMAADKIGFDSFDEESMKELNYRKSSKYMEGLSVMMGTPGHIPVYNKMYKEQGKIIQKLAGYGSGVFLGRCADYILKDFENVYSVFLYADDEYRLKRLAKAEGREVTLEEMRKEDKTRESYYNYYTGQEWGDVRNYDLALNMGKTTAEDAADMILSYIEKRRRSK</sequence>
<proteinExistence type="predicted"/>
<organism evidence="1">
    <name type="scientific">Anaerostipes caccae</name>
    <dbReference type="NCBI Taxonomy" id="105841"/>
    <lineage>
        <taxon>Bacteria</taxon>
        <taxon>Bacillati</taxon>
        <taxon>Bacillota</taxon>
        <taxon>Clostridia</taxon>
        <taxon>Lachnospirales</taxon>
        <taxon>Lachnospiraceae</taxon>
        <taxon>Anaerostipes</taxon>
    </lineage>
</organism>
<dbReference type="EMBL" id="CACRSQ010000006">
    <property type="protein sequence ID" value="VYT20208.1"/>
    <property type="molecule type" value="Genomic_DNA"/>
</dbReference>
<reference evidence="1" key="1">
    <citation type="submission" date="2019-11" db="EMBL/GenBank/DDBJ databases">
        <authorList>
            <person name="Feng L."/>
        </authorList>
    </citation>
    <scope>NUCLEOTIDE SEQUENCE</scope>
    <source>
        <strain evidence="1">AcaccaeLFYP115</strain>
    </source>
</reference>
<evidence type="ECO:0000313" key="1">
    <source>
        <dbReference type="EMBL" id="VYT20208.1"/>
    </source>
</evidence>
<keyword evidence="1" id="KW-0808">Transferase</keyword>
<dbReference type="InterPro" id="IPR027417">
    <property type="entry name" value="P-loop_NTPase"/>
</dbReference>
<dbReference type="Gene3D" id="3.40.50.300">
    <property type="entry name" value="P-loop containing nucleotide triphosphate hydrolases"/>
    <property type="match status" value="1"/>
</dbReference>
<dbReference type="GeneID" id="69470321"/>
<dbReference type="Pfam" id="PF13189">
    <property type="entry name" value="Cytidylate_kin2"/>
    <property type="match status" value="1"/>
</dbReference>
<accession>A0A6N2UR42</accession>
<dbReference type="GO" id="GO:0016301">
    <property type="term" value="F:kinase activity"/>
    <property type="evidence" value="ECO:0007669"/>
    <property type="project" value="UniProtKB-KW"/>
</dbReference>
<dbReference type="AlphaFoldDB" id="A0A6N2UR42"/>
<dbReference type="SUPFAM" id="SSF52540">
    <property type="entry name" value="P-loop containing nucleoside triphosphate hydrolases"/>
    <property type="match status" value="1"/>
</dbReference>
<keyword evidence="1" id="KW-0418">Kinase</keyword>
<gene>
    <name evidence="1" type="ORF">ACLFYP115_02032</name>
</gene>